<dbReference type="ExpressionAtlas" id="A0A5S9XI07">
    <property type="expression patterns" value="baseline and differential"/>
</dbReference>
<dbReference type="Gene3D" id="2.30.39.10">
    <property type="entry name" value="Alpha-1-antitrypsin, domain 1"/>
    <property type="match status" value="1"/>
</dbReference>
<organism evidence="6 7">
    <name type="scientific">Arabidopsis thaliana</name>
    <name type="common">Mouse-ear cress</name>
    <dbReference type="NCBI Taxonomy" id="3702"/>
    <lineage>
        <taxon>Eukaryota</taxon>
        <taxon>Viridiplantae</taxon>
        <taxon>Streptophyta</taxon>
        <taxon>Embryophyta</taxon>
        <taxon>Tracheophyta</taxon>
        <taxon>Spermatophyta</taxon>
        <taxon>Magnoliopsida</taxon>
        <taxon>eudicotyledons</taxon>
        <taxon>Gunneridae</taxon>
        <taxon>Pentapetalae</taxon>
        <taxon>rosids</taxon>
        <taxon>malvids</taxon>
        <taxon>Brassicales</taxon>
        <taxon>Brassicaceae</taxon>
        <taxon>Camelineae</taxon>
        <taxon>Arabidopsis</taxon>
    </lineage>
</organism>
<accession>A0A5S9XI07</accession>
<evidence type="ECO:0000256" key="2">
    <source>
        <dbReference type="ARBA" id="ARBA00022690"/>
    </source>
</evidence>
<evidence type="ECO:0000256" key="4">
    <source>
        <dbReference type="RuleBase" id="RU000411"/>
    </source>
</evidence>
<comment type="similarity">
    <text evidence="1 4">Belongs to the serpin family.</text>
</comment>
<dbReference type="InterPro" id="IPR042185">
    <property type="entry name" value="Serpin_sf_2"/>
</dbReference>
<evidence type="ECO:0000313" key="6">
    <source>
        <dbReference type="EMBL" id="CAA0384547.1"/>
    </source>
</evidence>
<dbReference type="FunFam" id="3.30.497.10:FF:000012">
    <property type="entry name" value="Predicted protein"/>
    <property type="match status" value="1"/>
</dbReference>
<dbReference type="InterPro" id="IPR036186">
    <property type="entry name" value="Serpin_sf"/>
</dbReference>
<dbReference type="OrthoDB" id="1063785at2759"/>
<dbReference type="InterPro" id="IPR042178">
    <property type="entry name" value="Serpin_sf_1"/>
</dbReference>
<dbReference type="SMART" id="SM00093">
    <property type="entry name" value="SERPIN"/>
    <property type="match status" value="1"/>
</dbReference>
<dbReference type="SUPFAM" id="SSF56574">
    <property type="entry name" value="Serpins"/>
    <property type="match status" value="1"/>
</dbReference>
<dbReference type="InterPro" id="IPR023795">
    <property type="entry name" value="Serpin_CS"/>
</dbReference>
<evidence type="ECO:0000256" key="3">
    <source>
        <dbReference type="ARBA" id="ARBA00022900"/>
    </source>
</evidence>
<proteinExistence type="inferred from homology"/>
<dbReference type="Gene3D" id="3.30.497.10">
    <property type="entry name" value="Antithrombin, subunit I, domain 2"/>
    <property type="match status" value="1"/>
</dbReference>
<name>A0A5S9XI07_ARATH</name>
<dbReference type="InterPro" id="IPR000215">
    <property type="entry name" value="Serpin_fam"/>
</dbReference>
<keyword evidence="2" id="KW-0646">Protease inhibitor</keyword>
<dbReference type="PANTHER" id="PTHR11461">
    <property type="entry name" value="SERINE PROTEASE INHIBITOR, SERPIN"/>
    <property type="match status" value="1"/>
</dbReference>
<dbReference type="PANTHER" id="PTHR11461:SF304">
    <property type="entry name" value="SERPIN-Z10-RELATED"/>
    <property type="match status" value="1"/>
</dbReference>
<evidence type="ECO:0000259" key="5">
    <source>
        <dbReference type="SMART" id="SM00093"/>
    </source>
</evidence>
<keyword evidence="3" id="KW-0722">Serine protease inhibitor</keyword>
<dbReference type="PROSITE" id="PS00284">
    <property type="entry name" value="SERPIN"/>
    <property type="match status" value="1"/>
</dbReference>
<dbReference type="CDD" id="cd02043">
    <property type="entry name" value="serpinP_plants"/>
    <property type="match status" value="1"/>
</dbReference>
<dbReference type="GO" id="GO:0005615">
    <property type="term" value="C:extracellular space"/>
    <property type="evidence" value="ECO:0007669"/>
    <property type="project" value="InterPro"/>
</dbReference>
<evidence type="ECO:0000313" key="7">
    <source>
        <dbReference type="Proteomes" id="UP000434276"/>
    </source>
</evidence>
<dbReference type="EMBL" id="CACSHJ010000089">
    <property type="protein sequence ID" value="CAA0384547.1"/>
    <property type="molecule type" value="Genomic_DNA"/>
</dbReference>
<dbReference type="AlphaFoldDB" id="A0A5S9XI07"/>
<dbReference type="Proteomes" id="UP000434276">
    <property type="component" value="Unassembled WGS sequence"/>
</dbReference>
<reference evidence="6 7" key="1">
    <citation type="submission" date="2019-12" db="EMBL/GenBank/DDBJ databases">
        <authorList>
            <person name="Jiao W.-B."/>
            <person name="Schneeberger K."/>
        </authorList>
    </citation>
    <scope>NUCLEOTIDE SEQUENCE [LARGE SCALE GENOMIC DNA]</scope>
    <source>
        <strain evidence="7">cv. C24</strain>
    </source>
</reference>
<dbReference type="Pfam" id="PF00079">
    <property type="entry name" value="Serpin"/>
    <property type="match status" value="1"/>
</dbReference>
<feature type="domain" description="Serpin" evidence="5">
    <location>
        <begin position="15"/>
        <end position="382"/>
    </location>
</feature>
<evidence type="ECO:0000256" key="1">
    <source>
        <dbReference type="ARBA" id="ARBA00009500"/>
    </source>
</evidence>
<sequence>MELGKSMENQTDVMVLLAKHVIATVANGSNLVFSPMSINVLLCLIAAGSNCVTKEQILSFIMLPSSDYLNAVLAKTVSVALNDGMERSDLHLSTAYGVWIDKSLSFKPSFKDLLENSYNATCNQVDFATKPAEVINEVNAWAEVHTNGLIKEILSDDSIKTIRESMLILANAVYFKGAWNKIFDAKLTKSYDFHLLDGTMVKVPFMTNYKKQYLEYYDGFKVLRLPYVEDQRQFAMYIYLPNDRDGLPTLLEEISSKPRFLDNHIPRQRILTEAFKIPKFKFSFEFKASDVLKEMGLTLPFTHGSLTEMVESPSIPENLCVAENLYVSNVFHKACIEVDEEGTEAAAVSVASMTKDMLLMGDFVADHPFLFTVREEKSGVRKSATEIRLLVSKNKTDI</sequence>
<gene>
    <name evidence="6" type="ORF">C24_LOCUS14731</name>
</gene>
<dbReference type="GO" id="GO:0004867">
    <property type="term" value="F:serine-type endopeptidase inhibitor activity"/>
    <property type="evidence" value="ECO:0007669"/>
    <property type="project" value="UniProtKB-KW"/>
</dbReference>
<protein>
    <recommendedName>
        <fullName evidence="5">Serpin domain-containing protein</fullName>
    </recommendedName>
</protein>
<dbReference type="InterPro" id="IPR023796">
    <property type="entry name" value="Serpin_dom"/>
</dbReference>